<dbReference type="eggNOG" id="KOG0619">
    <property type="taxonomic scope" value="Eukaryota"/>
</dbReference>
<proteinExistence type="inferred from homology"/>
<name>A0A0D9V2N1_9ORYZ</name>
<dbReference type="SUPFAM" id="SSF52058">
    <property type="entry name" value="L domain-like"/>
    <property type="match status" value="2"/>
</dbReference>
<evidence type="ECO:0000256" key="11">
    <source>
        <dbReference type="ARBA" id="ARBA00022737"/>
    </source>
</evidence>
<keyword evidence="6" id="KW-0808">Transferase</keyword>
<dbReference type="InterPro" id="IPR001611">
    <property type="entry name" value="Leu-rich_rpt"/>
</dbReference>
<evidence type="ECO:0000256" key="3">
    <source>
        <dbReference type="ARBA" id="ARBA00009592"/>
    </source>
</evidence>
<keyword evidence="17" id="KW-0325">Glycoprotein</keyword>
<dbReference type="InterPro" id="IPR032675">
    <property type="entry name" value="LRR_dom_sf"/>
</dbReference>
<evidence type="ECO:0000256" key="2">
    <source>
        <dbReference type="ARBA" id="ARBA00004479"/>
    </source>
</evidence>
<keyword evidence="8" id="KW-1070">Brassinosteroid signaling pathway</keyword>
<reference evidence="21" key="3">
    <citation type="submission" date="2015-04" db="UniProtKB">
        <authorList>
            <consortium name="EnsemblPlants"/>
        </authorList>
    </citation>
    <scope>IDENTIFICATION</scope>
</reference>
<evidence type="ECO:0000256" key="19">
    <source>
        <dbReference type="ARBA" id="ARBA00048679"/>
    </source>
</evidence>
<keyword evidence="15 20" id="KW-1133">Transmembrane helix</keyword>
<keyword evidence="22" id="KW-1185">Reference proteome</keyword>
<feature type="transmembrane region" description="Helical" evidence="20">
    <location>
        <begin position="495"/>
        <end position="516"/>
    </location>
</feature>
<dbReference type="GO" id="GO:0005524">
    <property type="term" value="F:ATP binding"/>
    <property type="evidence" value="ECO:0007669"/>
    <property type="project" value="UniProtKB-KW"/>
</dbReference>
<evidence type="ECO:0000256" key="18">
    <source>
        <dbReference type="ARBA" id="ARBA00047899"/>
    </source>
</evidence>
<evidence type="ECO:0000313" key="21">
    <source>
        <dbReference type="EnsemblPlants" id="LPERR01G18720.1"/>
    </source>
</evidence>
<evidence type="ECO:0000256" key="10">
    <source>
        <dbReference type="ARBA" id="ARBA00022729"/>
    </source>
</evidence>
<protein>
    <recommendedName>
        <fullName evidence="4">non-specific serine/threonine protein kinase</fullName>
        <ecNumber evidence="4">2.7.11.1</ecNumber>
    </recommendedName>
</protein>
<dbReference type="FunFam" id="3.80.10.10:FF:000095">
    <property type="entry name" value="LRR receptor-like serine/threonine-protein kinase GSO1"/>
    <property type="match status" value="1"/>
</dbReference>
<evidence type="ECO:0000256" key="4">
    <source>
        <dbReference type="ARBA" id="ARBA00012513"/>
    </source>
</evidence>
<comment type="similarity">
    <text evidence="3">Belongs to the RLP family.</text>
</comment>
<evidence type="ECO:0000256" key="5">
    <source>
        <dbReference type="ARBA" id="ARBA00022475"/>
    </source>
</evidence>
<evidence type="ECO:0000256" key="12">
    <source>
        <dbReference type="ARBA" id="ARBA00022741"/>
    </source>
</evidence>
<dbReference type="STRING" id="77586.A0A0D9V2N1"/>
<dbReference type="GO" id="GO:0009742">
    <property type="term" value="P:brassinosteroid mediated signaling pathway"/>
    <property type="evidence" value="ECO:0007669"/>
    <property type="project" value="UniProtKB-KW"/>
</dbReference>
<evidence type="ECO:0000256" key="1">
    <source>
        <dbReference type="ARBA" id="ARBA00004162"/>
    </source>
</evidence>
<evidence type="ECO:0000256" key="17">
    <source>
        <dbReference type="ARBA" id="ARBA00023180"/>
    </source>
</evidence>
<evidence type="ECO:0000256" key="15">
    <source>
        <dbReference type="ARBA" id="ARBA00022989"/>
    </source>
</evidence>
<dbReference type="Gene3D" id="3.80.10.10">
    <property type="entry name" value="Ribonuclease Inhibitor"/>
    <property type="match status" value="1"/>
</dbReference>
<keyword evidence="12" id="KW-0547">Nucleotide-binding</keyword>
<keyword evidence="5" id="KW-1003">Cell membrane</keyword>
<dbReference type="GO" id="GO:0004674">
    <property type="term" value="F:protein serine/threonine kinase activity"/>
    <property type="evidence" value="ECO:0007669"/>
    <property type="project" value="UniProtKB-KW"/>
</dbReference>
<reference evidence="22" key="2">
    <citation type="submission" date="2013-12" db="EMBL/GenBank/DDBJ databases">
        <authorList>
            <person name="Yu Y."/>
            <person name="Lee S."/>
            <person name="de Baynast K."/>
            <person name="Wissotski M."/>
            <person name="Liu L."/>
            <person name="Talag J."/>
            <person name="Goicoechea J."/>
            <person name="Angelova A."/>
            <person name="Jetty R."/>
            <person name="Kudrna D."/>
            <person name="Golser W."/>
            <person name="Rivera L."/>
            <person name="Zhang J."/>
            <person name="Wing R."/>
        </authorList>
    </citation>
    <scope>NUCLEOTIDE SEQUENCE</scope>
</reference>
<reference evidence="21 22" key="1">
    <citation type="submission" date="2012-08" db="EMBL/GenBank/DDBJ databases">
        <title>Oryza genome evolution.</title>
        <authorList>
            <person name="Wing R.A."/>
        </authorList>
    </citation>
    <scope>NUCLEOTIDE SEQUENCE</scope>
</reference>
<evidence type="ECO:0000256" key="14">
    <source>
        <dbReference type="ARBA" id="ARBA00022840"/>
    </source>
</evidence>
<evidence type="ECO:0000256" key="6">
    <source>
        <dbReference type="ARBA" id="ARBA00022527"/>
    </source>
</evidence>
<keyword evidence="13" id="KW-0418">Kinase</keyword>
<dbReference type="Pfam" id="PF00560">
    <property type="entry name" value="LRR_1"/>
    <property type="match status" value="6"/>
</dbReference>
<dbReference type="EC" id="2.7.11.1" evidence="4"/>
<evidence type="ECO:0000256" key="20">
    <source>
        <dbReference type="SAM" id="Phobius"/>
    </source>
</evidence>
<keyword evidence="9 20" id="KW-0812">Transmembrane</keyword>
<dbReference type="EnsemblPlants" id="LPERR01G18720.1">
    <property type="protein sequence ID" value="LPERR01G18720.1"/>
    <property type="gene ID" value="LPERR01G18720"/>
</dbReference>
<comment type="catalytic activity">
    <reaction evidence="19">
        <text>L-seryl-[protein] + ATP = O-phospho-L-seryl-[protein] + ADP + H(+)</text>
        <dbReference type="Rhea" id="RHEA:17989"/>
        <dbReference type="Rhea" id="RHEA-COMP:9863"/>
        <dbReference type="Rhea" id="RHEA-COMP:11604"/>
        <dbReference type="ChEBI" id="CHEBI:15378"/>
        <dbReference type="ChEBI" id="CHEBI:29999"/>
        <dbReference type="ChEBI" id="CHEBI:30616"/>
        <dbReference type="ChEBI" id="CHEBI:83421"/>
        <dbReference type="ChEBI" id="CHEBI:456216"/>
        <dbReference type="EC" id="2.7.11.1"/>
    </reaction>
</comment>
<comment type="catalytic activity">
    <reaction evidence="18">
        <text>L-threonyl-[protein] + ATP = O-phospho-L-threonyl-[protein] + ADP + H(+)</text>
        <dbReference type="Rhea" id="RHEA:46608"/>
        <dbReference type="Rhea" id="RHEA-COMP:11060"/>
        <dbReference type="Rhea" id="RHEA-COMP:11605"/>
        <dbReference type="ChEBI" id="CHEBI:15378"/>
        <dbReference type="ChEBI" id="CHEBI:30013"/>
        <dbReference type="ChEBI" id="CHEBI:30616"/>
        <dbReference type="ChEBI" id="CHEBI:61977"/>
        <dbReference type="ChEBI" id="CHEBI:456216"/>
        <dbReference type="EC" id="2.7.11.1"/>
    </reaction>
</comment>
<keyword evidence="10" id="KW-0732">Signal</keyword>
<keyword evidence="7" id="KW-0433">Leucine-rich repeat</keyword>
<dbReference type="HOGENOM" id="CLU_000288_18_3_1"/>
<sequence length="558" mass="61964">MDMSCNPLKVVLEESWSPPANPLIVNFASCQLGPEFPVWIKSWNYGYSIDISSSGIEDELPNWFWNLVYNFSNVNISHNQISGKLPDSFTGMLTEQLILASNQLTGRLPSLPESLYYLDISRNLLSGPVPFHFGGAYLDTLILFSNHINGSIPQSLCKMHNLHALDLADNFLVGELPKCLPTELKPSNSKISSSETDGSSLHFTSLNIHILILSKNQLSGAFPVLLQSCQNITILDLAWNKYFGDLPEWIGDVLASVVILRIRSNKFSGHIPSGFTKLDYLRYLDIANNSFSGTIPQSLQHMKGMINEPEDLTTLSLFGEALEDGFGAFDVLGLFHYSISFVMKGQQHEYSHGLVYLVGLDLSSNKLSGHIPKEIGSLVQLTNLNLSRNQLSGNIPDQIGALHQLNSLDLSFNQFSREIPSSLSNLTFLSYLNLSYNNLSGRIPMGHQLDTLNADDPSSMYIGNSGLCGYPLANNCSANGTSHGHVVKRHHDGSLYAGLAVGFVVGVWMVFVSLLFKKSWRFSYFRHIDRQYDRLYVFVTATSVIYLQKATQFKGGRS</sequence>
<dbReference type="FunFam" id="3.80.10.10:FF:000111">
    <property type="entry name" value="LRR receptor-like serine/threonine-protein kinase ERECTA"/>
    <property type="match status" value="1"/>
</dbReference>
<evidence type="ECO:0000256" key="9">
    <source>
        <dbReference type="ARBA" id="ARBA00022692"/>
    </source>
</evidence>
<keyword evidence="14" id="KW-0067">ATP-binding</keyword>
<dbReference type="GO" id="GO:0005886">
    <property type="term" value="C:plasma membrane"/>
    <property type="evidence" value="ECO:0007669"/>
    <property type="project" value="UniProtKB-SubCell"/>
</dbReference>
<organism evidence="21 22">
    <name type="scientific">Leersia perrieri</name>
    <dbReference type="NCBI Taxonomy" id="77586"/>
    <lineage>
        <taxon>Eukaryota</taxon>
        <taxon>Viridiplantae</taxon>
        <taxon>Streptophyta</taxon>
        <taxon>Embryophyta</taxon>
        <taxon>Tracheophyta</taxon>
        <taxon>Spermatophyta</taxon>
        <taxon>Magnoliopsida</taxon>
        <taxon>Liliopsida</taxon>
        <taxon>Poales</taxon>
        <taxon>Poaceae</taxon>
        <taxon>BOP clade</taxon>
        <taxon>Oryzoideae</taxon>
        <taxon>Oryzeae</taxon>
        <taxon>Oryzinae</taxon>
        <taxon>Leersia</taxon>
    </lineage>
</organism>
<accession>A0A0D9V2N1</accession>
<dbReference type="Gramene" id="LPERR01G18720.1">
    <property type="protein sequence ID" value="LPERR01G18720.1"/>
    <property type="gene ID" value="LPERR01G18720"/>
</dbReference>
<dbReference type="AlphaFoldDB" id="A0A0D9V2N1"/>
<dbReference type="Proteomes" id="UP000032180">
    <property type="component" value="Chromosome 1"/>
</dbReference>
<keyword evidence="6" id="KW-0723">Serine/threonine-protein kinase</keyword>
<keyword evidence="16 20" id="KW-0472">Membrane</keyword>
<evidence type="ECO:0000256" key="8">
    <source>
        <dbReference type="ARBA" id="ARBA00022626"/>
    </source>
</evidence>
<evidence type="ECO:0000313" key="22">
    <source>
        <dbReference type="Proteomes" id="UP000032180"/>
    </source>
</evidence>
<evidence type="ECO:0000256" key="13">
    <source>
        <dbReference type="ARBA" id="ARBA00022777"/>
    </source>
</evidence>
<dbReference type="InterPro" id="IPR046956">
    <property type="entry name" value="RLP23-like"/>
</dbReference>
<comment type="subcellular location">
    <subcellularLocation>
        <location evidence="1">Cell membrane</location>
        <topology evidence="1">Single-pass membrane protein</topology>
    </subcellularLocation>
    <subcellularLocation>
        <location evidence="2">Membrane</location>
        <topology evidence="2">Single-pass type I membrane protein</topology>
    </subcellularLocation>
</comment>
<keyword evidence="11" id="KW-0677">Repeat</keyword>
<dbReference type="PANTHER" id="PTHR48063:SF102">
    <property type="entry name" value="OS01G0604150 PROTEIN"/>
    <property type="match status" value="1"/>
</dbReference>
<evidence type="ECO:0000256" key="16">
    <source>
        <dbReference type="ARBA" id="ARBA00023136"/>
    </source>
</evidence>
<evidence type="ECO:0000256" key="7">
    <source>
        <dbReference type="ARBA" id="ARBA00022614"/>
    </source>
</evidence>
<dbReference type="PANTHER" id="PTHR48063">
    <property type="entry name" value="LRR RECEPTOR-LIKE KINASE"/>
    <property type="match status" value="1"/>
</dbReference>